<name>E0VCZ1_PEDHC</name>
<dbReference type="InParanoid" id="E0VCZ1"/>
<dbReference type="GeneID" id="8238105"/>
<evidence type="ECO:0000313" key="4">
    <source>
        <dbReference type="EnsemblMetazoa" id="PHUM101930-PA"/>
    </source>
</evidence>
<feature type="coiled-coil region" evidence="1">
    <location>
        <begin position="562"/>
        <end position="645"/>
    </location>
</feature>
<feature type="compositionally biased region" description="Basic and acidic residues" evidence="2">
    <location>
        <begin position="211"/>
        <end position="225"/>
    </location>
</feature>
<feature type="compositionally biased region" description="Low complexity" evidence="2">
    <location>
        <begin position="331"/>
        <end position="340"/>
    </location>
</feature>
<reference evidence="4" key="3">
    <citation type="submission" date="2020-05" db="UniProtKB">
        <authorList>
            <consortium name="EnsemblMetazoa"/>
        </authorList>
    </citation>
    <scope>IDENTIFICATION</scope>
    <source>
        <strain evidence="4">USDA</strain>
    </source>
</reference>
<dbReference type="HOGENOM" id="CLU_307241_0_0_1"/>
<feature type="region of interest" description="Disordered" evidence="2">
    <location>
        <begin position="1"/>
        <end position="30"/>
    </location>
</feature>
<reference evidence="3" key="2">
    <citation type="submission" date="2007-04" db="EMBL/GenBank/DDBJ databases">
        <title>The genome of the human body louse.</title>
        <authorList>
            <consortium name="The Human Body Louse Genome Consortium"/>
            <person name="Kirkness E."/>
            <person name="Walenz B."/>
            <person name="Hass B."/>
            <person name="Bruggner R."/>
            <person name="Strausberg R."/>
        </authorList>
    </citation>
    <scope>NUCLEOTIDE SEQUENCE</scope>
    <source>
        <strain evidence="3">USDA</strain>
    </source>
</reference>
<evidence type="ECO:0000313" key="3">
    <source>
        <dbReference type="EMBL" id="EEB11247.1"/>
    </source>
</evidence>
<organism>
    <name type="scientific">Pediculus humanus subsp. corporis</name>
    <name type="common">Body louse</name>
    <dbReference type="NCBI Taxonomy" id="121224"/>
    <lineage>
        <taxon>Eukaryota</taxon>
        <taxon>Metazoa</taxon>
        <taxon>Ecdysozoa</taxon>
        <taxon>Arthropoda</taxon>
        <taxon>Hexapoda</taxon>
        <taxon>Insecta</taxon>
        <taxon>Pterygota</taxon>
        <taxon>Neoptera</taxon>
        <taxon>Paraneoptera</taxon>
        <taxon>Psocodea</taxon>
        <taxon>Troctomorpha</taxon>
        <taxon>Phthiraptera</taxon>
        <taxon>Anoplura</taxon>
        <taxon>Pediculidae</taxon>
        <taxon>Pediculus</taxon>
    </lineage>
</organism>
<dbReference type="RefSeq" id="XP_002423985.1">
    <property type="nucleotide sequence ID" value="XM_002423940.1"/>
</dbReference>
<evidence type="ECO:0000256" key="2">
    <source>
        <dbReference type="SAM" id="MobiDB-lite"/>
    </source>
</evidence>
<dbReference type="FunCoup" id="E0VCZ1">
    <property type="interactions" value="6"/>
</dbReference>
<dbReference type="EMBL" id="AAZO01001217">
    <property type="status" value="NOT_ANNOTATED_CDS"/>
    <property type="molecule type" value="Genomic_DNA"/>
</dbReference>
<feature type="coiled-coil region" evidence="1">
    <location>
        <begin position="478"/>
        <end position="512"/>
    </location>
</feature>
<dbReference type="VEuPathDB" id="VectorBase:PHUM101930"/>
<dbReference type="AlphaFoldDB" id="E0VCZ1"/>
<feature type="region of interest" description="Disordered" evidence="2">
    <location>
        <begin position="74"/>
        <end position="340"/>
    </location>
</feature>
<dbReference type="KEGG" id="phu:Phum_PHUM101930"/>
<feature type="coiled-coil region" evidence="1">
    <location>
        <begin position="875"/>
        <end position="934"/>
    </location>
</feature>
<dbReference type="EnsemblMetazoa" id="PHUM101930-RA">
    <property type="protein sequence ID" value="PHUM101930-PA"/>
    <property type="gene ID" value="PHUM101930"/>
</dbReference>
<feature type="region of interest" description="Disordered" evidence="2">
    <location>
        <begin position="362"/>
        <end position="399"/>
    </location>
</feature>
<feature type="compositionally biased region" description="Low complexity" evidence="2">
    <location>
        <begin position="179"/>
        <end position="197"/>
    </location>
</feature>
<dbReference type="Proteomes" id="UP000009046">
    <property type="component" value="Unassembled WGS sequence"/>
</dbReference>
<evidence type="ECO:0000313" key="5">
    <source>
        <dbReference type="Proteomes" id="UP000009046"/>
    </source>
</evidence>
<protein>
    <submittedName>
        <fullName evidence="3 4">Hyaluronan mediated motility receptor, putative</fullName>
    </submittedName>
</protein>
<evidence type="ECO:0000256" key="1">
    <source>
        <dbReference type="SAM" id="Coils"/>
    </source>
</evidence>
<dbReference type="CTD" id="8238105"/>
<dbReference type="eggNOG" id="ENOG502RCA0">
    <property type="taxonomic scope" value="Eukaryota"/>
</dbReference>
<keyword evidence="3" id="KW-0675">Receptor</keyword>
<feature type="compositionally biased region" description="Low complexity" evidence="2">
    <location>
        <begin position="258"/>
        <end position="277"/>
    </location>
</feature>
<accession>E0VCZ1</accession>
<feature type="compositionally biased region" description="Basic and acidic residues" evidence="2">
    <location>
        <begin position="282"/>
        <end position="297"/>
    </location>
</feature>
<sequence length="963" mass="107807">MQGKESNNKKLSSPTELYKSTKRNSADLGNAQRKLSLLSDKTDNGITKVLCNNLNFPVSAGKDNVRMIDRSFEKNNGDQSFEGGIHHETNDGTDSGVEVIRALSSNGSNSDRATPVQSCGSSLVSYSSEPEIDRGSECESESSDKTRLKKGSDSGGSNIWKIKKNYGKTERSRLGSRKGSCYEGEGTSESCSETSSTHEAVTPDQLNPSLDFKRSNRLRDVKNSESGKSSMVRRSESMTRNGIYEKSSVRSHSGVRISSSASKVNSGSKSGQISSRSVKTGVAEKPDSKGNKVKSSEKWSSSSQKTQTSGARIRVSSVADPTRRNSSAVMSSSLTSGSIEESCKNDISEIKSNALDKYGTLPRRQKKKSVVSEPLSISVVQTSLSRSNSTSREPNLNKTVTLRNQKLKEKNKTLPPYPKIKKNSCKTIIYHEVSVQTLITNQDISCTSSGIQIKEKKTQEGTCQKEDKEIQTEGRERLKKLENDYLKQNEKLEKFIKENEELKEDKKNILLKINKLLGHSEDVDILNNGLNELEKHFQAVGLTVLKQQQELSELRRYKLIAHRDLEKSLAAQKNLLQQQQEIEEEYSELQDFLQAEKTALSESLLDTEVELKRLNSEINKKETLLQQQQEECKHLVRICEQRRQENLSLEAKLSGLDQRSRDVLVQQGAAVSAAAVALSGLGARLDTLVEQLSLSCNITEKDLEDIIFHNEAYSQSEDNSPDYPTSKPLEIPKQGESLLQVILGAIRNAAHSPFLKKNSSSSRKPSEPCLNLESSFDENSSCSSSKIVIEDEKKISKDEEEEEEERCRKNNLTRSNSLQNLSDAILNRQLIEKNENVKSIFLDEIIPIEVNSLVDQIIDVDNLVTKLLKVIRIIQEENEKHVEKLKDDRSNLSEELNQEKINQEKLKNNLERLQKELTDARSQLNVRISQLEDAKSLCKENEQIAMDEMQKRFDMIDSALGVS</sequence>
<dbReference type="OrthoDB" id="7475679at2759"/>
<keyword evidence="1" id="KW-0175">Coiled coil</keyword>
<dbReference type="EMBL" id="DS235068">
    <property type="protein sequence ID" value="EEB11247.1"/>
    <property type="molecule type" value="Genomic_DNA"/>
</dbReference>
<gene>
    <name evidence="4" type="primary">8238105</name>
    <name evidence="3" type="ORF">Phum_PHUM101930</name>
</gene>
<reference evidence="3" key="1">
    <citation type="submission" date="2007-04" db="EMBL/GenBank/DDBJ databases">
        <title>Annotation of Pediculus humanus corporis strain USDA.</title>
        <authorList>
            <person name="Kirkness E."/>
            <person name="Hannick L."/>
            <person name="Hass B."/>
            <person name="Bruggner R."/>
            <person name="Lawson D."/>
            <person name="Bidwell S."/>
            <person name="Joardar V."/>
            <person name="Caler E."/>
            <person name="Walenz B."/>
            <person name="Inman J."/>
            <person name="Schobel S."/>
            <person name="Galinsky K."/>
            <person name="Amedeo P."/>
            <person name="Strausberg R."/>
        </authorList>
    </citation>
    <scope>NUCLEOTIDE SEQUENCE</scope>
    <source>
        <strain evidence="3">USDA</strain>
    </source>
</reference>
<proteinExistence type="predicted"/>
<feature type="compositionally biased region" description="Polar residues" evidence="2">
    <location>
        <begin position="103"/>
        <end position="128"/>
    </location>
</feature>
<keyword evidence="5" id="KW-1185">Reference proteome</keyword>
<feature type="compositionally biased region" description="Basic and acidic residues" evidence="2">
    <location>
        <begin position="131"/>
        <end position="152"/>
    </location>
</feature>
<feature type="compositionally biased region" description="Low complexity" evidence="2">
    <location>
        <begin position="298"/>
        <end position="309"/>
    </location>
</feature>
<feature type="compositionally biased region" description="Polar residues" evidence="2">
    <location>
        <begin position="378"/>
        <end position="399"/>
    </location>
</feature>